<feature type="domain" description="Hemimethylated DNA-binding" evidence="2">
    <location>
        <begin position="6"/>
        <end position="103"/>
    </location>
</feature>
<dbReference type="Gene3D" id="2.30.30.390">
    <property type="entry name" value="Hemimethylated DNA-binding domain"/>
    <property type="match status" value="1"/>
</dbReference>
<accession>A0A5A7N935</accession>
<evidence type="ECO:0000313" key="4">
    <source>
        <dbReference type="Proteomes" id="UP000324996"/>
    </source>
</evidence>
<dbReference type="PANTHER" id="PTHR48439">
    <property type="entry name" value="HEMIMETHYLATED DNA-BINDING DOMAIN-CONTAINING PROTEIN"/>
    <property type="match status" value="1"/>
</dbReference>
<evidence type="ECO:0000256" key="1">
    <source>
        <dbReference type="NCBIfam" id="TIGR02097"/>
    </source>
</evidence>
<dbReference type="InterPro" id="IPR011722">
    <property type="entry name" value="Hemimethylated_DNA-bd_dom"/>
</dbReference>
<protein>
    <recommendedName>
        <fullName evidence="1">Heat shock protein HspQ</fullName>
    </recommendedName>
</protein>
<keyword evidence="4" id="KW-1185">Reference proteome</keyword>
<dbReference type="AlphaFoldDB" id="A0A5A7N935"/>
<dbReference type="Pfam" id="PF08755">
    <property type="entry name" value="YccV-like"/>
    <property type="match status" value="1"/>
</dbReference>
<dbReference type="SUPFAM" id="SSF141255">
    <property type="entry name" value="YccV-like"/>
    <property type="match status" value="1"/>
</dbReference>
<sequence>MAELPQARFSIGQVVRHRMFGYRGLIFDVDPFFFNTETWYESVKASRPPKDSPWYHVMVDGADHVTFVAERNLIASDDSASPIRHPLVPEFFRNGQYGSYHLRTLPN</sequence>
<dbReference type="RefSeq" id="WP_042084789.1">
    <property type="nucleotide sequence ID" value="NZ_BKCN01000004.1"/>
</dbReference>
<keyword evidence="3" id="KW-0238">DNA-binding</keyword>
<dbReference type="PANTHER" id="PTHR48439:SF1">
    <property type="entry name" value="HEMIMETHYLATED DNA-BINDING DOMAIN-CONTAINING PROTEIN"/>
    <property type="match status" value="1"/>
</dbReference>
<gene>
    <name evidence="3" type="ORF">JCM17846_12080</name>
</gene>
<evidence type="ECO:0000313" key="3">
    <source>
        <dbReference type="EMBL" id="GER03526.1"/>
    </source>
</evidence>
<dbReference type="GO" id="GO:0003677">
    <property type="term" value="F:DNA binding"/>
    <property type="evidence" value="ECO:0007669"/>
    <property type="project" value="UniProtKB-UniRule"/>
</dbReference>
<reference evidence="3 4" key="1">
    <citation type="submission" date="2019-09" db="EMBL/GenBank/DDBJ databases">
        <title>NBRP : Genome information of microbial organism related human and environment.</title>
        <authorList>
            <person name="Hattori M."/>
            <person name="Oshima K."/>
            <person name="Inaba H."/>
            <person name="Suda W."/>
            <person name="Sakamoto M."/>
            <person name="Iino T."/>
            <person name="Kitahara M."/>
            <person name="Oshida Y."/>
            <person name="Iida T."/>
            <person name="Kudo T."/>
            <person name="Itoh T."/>
            <person name="Ohkuma M."/>
        </authorList>
    </citation>
    <scope>NUCLEOTIDE SEQUENCE [LARGE SCALE GENOMIC DNA]</scope>
    <source>
        <strain evidence="3 4">Q-1</strain>
    </source>
</reference>
<dbReference type="Proteomes" id="UP000324996">
    <property type="component" value="Unassembled WGS sequence"/>
</dbReference>
<dbReference type="InterPro" id="IPR036623">
    <property type="entry name" value="Hemimethylated_DNA-bd_sf"/>
</dbReference>
<dbReference type="InterPro" id="IPR053189">
    <property type="entry name" value="Clp_protease_adapter_ClpF"/>
</dbReference>
<dbReference type="SMART" id="SM00992">
    <property type="entry name" value="YccV-like"/>
    <property type="match status" value="1"/>
</dbReference>
<name>A0A5A7N935_9PROT</name>
<dbReference type="EMBL" id="BKCN01000004">
    <property type="protein sequence ID" value="GER03526.1"/>
    <property type="molecule type" value="Genomic_DNA"/>
</dbReference>
<proteinExistence type="predicted"/>
<evidence type="ECO:0000259" key="2">
    <source>
        <dbReference type="SMART" id="SM00992"/>
    </source>
</evidence>
<organism evidence="3 4">
    <name type="scientific">Iodidimonas nitroreducens</name>
    <dbReference type="NCBI Taxonomy" id="1236968"/>
    <lineage>
        <taxon>Bacteria</taxon>
        <taxon>Pseudomonadati</taxon>
        <taxon>Pseudomonadota</taxon>
        <taxon>Alphaproteobacteria</taxon>
        <taxon>Iodidimonadales</taxon>
        <taxon>Iodidimonadaceae</taxon>
        <taxon>Iodidimonas</taxon>
    </lineage>
</organism>
<comment type="caution">
    <text evidence="3">The sequence shown here is derived from an EMBL/GenBank/DDBJ whole genome shotgun (WGS) entry which is preliminary data.</text>
</comment>
<dbReference type="NCBIfam" id="TIGR02097">
    <property type="entry name" value="yccV"/>
    <property type="match status" value="1"/>
</dbReference>